<evidence type="ECO:0000313" key="2">
    <source>
        <dbReference type="EMBL" id="MCC6069519.1"/>
    </source>
</evidence>
<feature type="chain" id="PRO_5045644690" evidence="1">
    <location>
        <begin position="24"/>
        <end position="163"/>
    </location>
</feature>
<gene>
    <name evidence="2" type="ORF">LMJ30_00910</name>
</gene>
<dbReference type="Pfam" id="PF11454">
    <property type="entry name" value="DUF3016"/>
    <property type="match status" value="1"/>
</dbReference>
<feature type="signal peptide" evidence="1">
    <location>
        <begin position="1"/>
        <end position="23"/>
    </location>
</feature>
<sequence length="163" mass="18550">MKTAIKGLALASMVLMSSGSAFAGVTVSYSQPEKYSDLPFASWERKDVLDALTKHFQKLAETLPPGVDMNVEVLDIDLAGRLHHRRANEIRVMRNNGADWPVIHLRYTLVQNGAVIASGEERLRDMMYLDNLRNRYSSGDPLRYEKRMIDEWFNKKIAPKRVG</sequence>
<organism evidence="2 3">
    <name type="scientific">Massilia agrisoli</name>
    <dbReference type="NCBI Taxonomy" id="2892444"/>
    <lineage>
        <taxon>Bacteria</taxon>
        <taxon>Pseudomonadati</taxon>
        <taxon>Pseudomonadota</taxon>
        <taxon>Betaproteobacteria</taxon>
        <taxon>Burkholderiales</taxon>
        <taxon>Oxalobacteraceae</taxon>
        <taxon>Telluria group</taxon>
        <taxon>Massilia</taxon>
    </lineage>
</organism>
<comment type="caution">
    <text evidence="2">The sequence shown here is derived from an EMBL/GenBank/DDBJ whole genome shotgun (WGS) entry which is preliminary data.</text>
</comment>
<reference evidence="2 3" key="1">
    <citation type="submission" date="2021-11" db="EMBL/GenBank/DDBJ databases">
        <authorList>
            <person name="Huq M.A."/>
        </authorList>
    </citation>
    <scope>NUCLEOTIDE SEQUENCE [LARGE SCALE GENOMIC DNA]</scope>
    <source>
        <strain evidence="2 3">MAHUQ-52</strain>
    </source>
</reference>
<accession>A0ABS8IMB7</accession>
<dbReference type="EMBL" id="JAJHPV010000002">
    <property type="protein sequence ID" value="MCC6069519.1"/>
    <property type="molecule type" value="Genomic_DNA"/>
</dbReference>
<evidence type="ECO:0000256" key="1">
    <source>
        <dbReference type="SAM" id="SignalP"/>
    </source>
</evidence>
<keyword evidence="1" id="KW-0732">Signal</keyword>
<protein>
    <submittedName>
        <fullName evidence="2">DUF3016 domain-containing protein</fullName>
    </submittedName>
</protein>
<evidence type="ECO:0000313" key="3">
    <source>
        <dbReference type="Proteomes" id="UP001198701"/>
    </source>
</evidence>
<dbReference type="RefSeq" id="WP_229430452.1">
    <property type="nucleotide sequence ID" value="NZ_JAJHPV010000002.1"/>
</dbReference>
<name>A0ABS8IMB7_9BURK</name>
<keyword evidence="3" id="KW-1185">Reference proteome</keyword>
<dbReference type="InterPro" id="IPR021557">
    <property type="entry name" value="DUF3016"/>
</dbReference>
<proteinExistence type="predicted"/>
<dbReference type="Proteomes" id="UP001198701">
    <property type="component" value="Unassembled WGS sequence"/>
</dbReference>